<dbReference type="PROSITE" id="PS51257">
    <property type="entry name" value="PROKAR_LIPOPROTEIN"/>
    <property type="match status" value="1"/>
</dbReference>
<organism evidence="3 4">
    <name type="scientific">Glycomyces albidus</name>
    <dbReference type="NCBI Taxonomy" id="2656774"/>
    <lineage>
        <taxon>Bacteria</taxon>
        <taxon>Bacillati</taxon>
        <taxon>Actinomycetota</taxon>
        <taxon>Actinomycetes</taxon>
        <taxon>Glycomycetales</taxon>
        <taxon>Glycomycetaceae</taxon>
        <taxon>Glycomyces</taxon>
    </lineage>
</organism>
<sequence>MISAAGKAVAVRYAAAAVIAGTAAVAAAACGAGPGAQTSEQQSHVAGVNVEAGDLLLRDLRVESGAPEGYAPGDDAVLQVWIGNEGTEAVALVGVESPDGTITFATAEPEADPTADVAADGPAATSTPGGPEAIEGERSFAAIPIPIDGYVRLDQGPQQTGFFLLENVEERLLAGEEVEVAFHFSDGTAVTVDVPVVPPKEPVDREYYESEEP</sequence>
<dbReference type="Gene3D" id="2.60.40.1890">
    <property type="entry name" value="PCu(A)C copper chaperone"/>
    <property type="match status" value="1"/>
</dbReference>
<evidence type="ECO:0000313" key="3">
    <source>
        <dbReference type="EMBL" id="MQM26877.1"/>
    </source>
</evidence>
<feature type="chain" id="PRO_5026699774" description="Copper chaperone PCu(A)C" evidence="2">
    <location>
        <begin position="29"/>
        <end position="213"/>
    </location>
</feature>
<proteinExistence type="predicted"/>
<comment type="caution">
    <text evidence="3">The sequence shown here is derived from an EMBL/GenBank/DDBJ whole genome shotgun (WGS) entry which is preliminary data.</text>
</comment>
<protein>
    <recommendedName>
        <fullName evidence="5">Copper chaperone PCu(A)C</fullName>
    </recommendedName>
</protein>
<evidence type="ECO:0000256" key="2">
    <source>
        <dbReference type="SAM" id="SignalP"/>
    </source>
</evidence>
<feature type="region of interest" description="Disordered" evidence="1">
    <location>
        <begin position="112"/>
        <end position="133"/>
    </location>
</feature>
<name>A0A6L5GB18_9ACTN</name>
<reference evidence="3 4" key="1">
    <citation type="submission" date="2019-10" db="EMBL/GenBank/DDBJ databases">
        <title>Glycomyces albidus sp. nov., a novel actinomycete isolated from rhizosphere soil of wheat (Triticum aestivum L.).</title>
        <authorList>
            <person name="Qian L."/>
        </authorList>
    </citation>
    <scope>NUCLEOTIDE SEQUENCE [LARGE SCALE GENOMIC DNA]</scope>
    <source>
        <strain evidence="3 4">NEAU-7082</strain>
    </source>
</reference>
<keyword evidence="2" id="KW-0732">Signal</keyword>
<evidence type="ECO:0000313" key="4">
    <source>
        <dbReference type="Proteomes" id="UP000477750"/>
    </source>
</evidence>
<dbReference type="RefSeq" id="WP_153026032.1">
    <property type="nucleotide sequence ID" value="NZ_WIAO01000018.1"/>
</dbReference>
<feature type="signal peptide" evidence="2">
    <location>
        <begin position="1"/>
        <end position="28"/>
    </location>
</feature>
<dbReference type="Proteomes" id="UP000477750">
    <property type="component" value="Unassembled WGS sequence"/>
</dbReference>
<evidence type="ECO:0000256" key="1">
    <source>
        <dbReference type="SAM" id="MobiDB-lite"/>
    </source>
</evidence>
<evidence type="ECO:0008006" key="5">
    <source>
        <dbReference type="Google" id="ProtNLM"/>
    </source>
</evidence>
<dbReference type="EMBL" id="WIAO01000018">
    <property type="protein sequence ID" value="MQM26877.1"/>
    <property type="molecule type" value="Genomic_DNA"/>
</dbReference>
<accession>A0A6L5GB18</accession>
<dbReference type="AlphaFoldDB" id="A0A6L5GB18"/>
<keyword evidence="4" id="KW-1185">Reference proteome</keyword>
<gene>
    <name evidence="3" type="ORF">GFD30_15045</name>
</gene>
<dbReference type="InterPro" id="IPR036182">
    <property type="entry name" value="PCuAC_sf"/>
</dbReference>